<dbReference type="EMBL" id="CP059572">
    <property type="protein sequence ID" value="QXJ25726.1"/>
    <property type="molecule type" value="Genomic_DNA"/>
</dbReference>
<keyword evidence="3" id="KW-0472">Membrane</keyword>
<evidence type="ECO:0000313" key="6">
    <source>
        <dbReference type="Proteomes" id="UP001049518"/>
    </source>
</evidence>
<proteinExistence type="inferred from homology"/>
<keyword evidence="6" id="KW-1185">Reference proteome</keyword>
<feature type="transmembrane region" description="Helical" evidence="3">
    <location>
        <begin position="46"/>
        <end position="64"/>
    </location>
</feature>
<evidence type="ECO:0000259" key="4">
    <source>
        <dbReference type="Pfam" id="PF03816"/>
    </source>
</evidence>
<dbReference type="PANTHER" id="PTHR33392:SF6">
    <property type="entry name" value="POLYISOPRENYL-TEICHOIC ACID--PEPTIDOGLYCAN TEICHOIC ACID TRANSFERASE TAGU"/>
    <property type="match status" value="1"/>
</dbReference>
<evidence type="ECO:0000256" key="3">
    <source>
        <dbReference type="SAM" id="Phobius"/>
    </source>
</evidence>
<feature type="region of interest" description="Disordered" evidence="2">
    <location>
        <begin position="433"/>
        <end position="468"/>
    </location>
</feature>
<keyword evidence="3" id="KW-1133">Transmembrane helix</keyword>
<dbReference type="InterPro" id="IPR004474">
    <property type="entry name" value="LytR_CpsA_psr"/>
</dbReference>
<evidence type="ECO:0000256" key="2">
    <source>
        <dbReference type="SAM" id="MobiDB-lite"/>
    </source>
</evidence>
<sequence>MTYRTPPYWTEPRPRNGLGRALGLTVASTMVWGVAHLSAGRRGTGAALMTLFAALIGGAATLALGFREDVERVAVRPQQLDGVIAAIVVLALTWAAVVVRSYQVVRPRRISAGGQAAAAMAVAILVAAVCAPLGLAARDAYALRGTISGIFQDDPALAGAELNKPRVNILLMGGDGAANRQGIRPDSMTVASIDTATGDTVLLGLPRNLQRFAVPPRLRPRWPDGFTGTAPGAEGLLNEMYQAAENDPSLVPGVPAGRRGPRLMREQISFLLGQPVDFYVLVNLFGFRDIVDAVGGVRLRVQRDIPFGGPSDGSRPSGVIRAGTRELDGTQALWYARARQGSSDFARMGRQKCLMKALADQADPRRVLTNVGRLADATKKTITTDIPARLLPALVELSGKVKRGAEVRSLQFVPPRVQVFRPDVRRIRQLAAQALSKSEGPGRPSSPVRRAQARTNRNQPDPLDTACA</sequence>
<organism evidence="5 6">
    <name type="scientific">Actinomadura graeca</name>
    <dbReference type="NCBI Taxonomy" id="2750812"/>
    <lineage>
        <taxon>Bacteria</taxon>
        <taxon>Bacillati</taxon>
        <taxon>Actinomycetota</taxon>
        <taxon>Actinomycetes</taxon>
        <taxon>Streptosporangiales</taxon>
        <taxon>Thermomonosporaceae</taxon>
        <taxon>Actinomadura</taxon>
    </lineage>
</organism>
<dbReference type="InterPro" id="IPR050922">
    <property type="entry name" value="LytR/CpsA/Psr_CW_biosynth"/>
</dbReference>
<dbReference type="NCBIfam" id="TIGR00350">
    <property type="entry name" value="lytR_cpsA_psr"/>
    <property type="match status" value="1"/>
</dbReference>
<dbReference type="RefSeq" id="WP_231331880.1">
    <property type="nucleotide sequence ID" value="NZ_CP059572.1"/>
</dbReference>
<keyword evidence="3" id="KW-0812">Transmembrane</keyword>
<accession>A0ABX8R3S9</accession>
<dbReference type="Proteomes" id="UP001049518">
    <property type="component" value="Chromosome"/>
</dbReference>
<evidence type="ECO:0000313" key="5">
    <source>
        <dbReference type="EMBL" id="QXJ25726.1"/>
    </source>
</evidence>
<dbReference type="PANTHER" id="PTHR33392">
    <property type="entry name" value="POLYISOPRENYL-TEICHOIC ACID--PEPTIDOGLYCAN TEICHOIC ACID TRANSFERASE TAGU"/>
    <property type="match status" value="1"/>
</dbReference>
<name>A0ABX8R3S9_9ACTN</name>
<feature type="transmembrane region" description="Helical" evidence="3">
    <location>
        <begin position="117"/>
        <end position="137"/>
    </location>
</feature>
<feature type="transmembrane region" description="Helical" evidence="3">
    <location>
        <begin position="84"/>
        <end position="105"/>
    </location>
</feature>
<protein>
    <submittedName>
        <fullName evidence="5">LCP family protein</fullName>
    </submittedName>
</protein>
<dbReference type="Gene3D" id="3.40.630.190">
    <property type="entry name" value="LCP protein"/>
    <property type="match status" value="1"/>
</dbReference>
<gene>
    <name evidence="5" type="ORF">AGRA3207_007255</name>
</gene>
<feature type="domain" description="Cell envelope-related transcriptional attenuator" evidence="4">
    <location>
        <begin position="185"/>
        <end position="362"/>
    </location>
</feature>
<dbReference type="Pfam" id="PF03816">
    <property type="entry name" value="LytR_cpsA_psr"/>
    <property type="match status" value="1"/>
</dbReference>
<reference evidence="5" key="1">
    <citation type="submission" date="2020-07" db="EMBL/GenBank/DDBJ databases">
        <authorList>
            <person name="Tarantini F.S."/>
            <person name="Hong K.W."/>
            <person name="Chan K.G."/>
        </authorList>
    </citation>
    <scope>NUCLEOTIDE SEQUENCE</scope>
    <source>
        <strain evidence="5">32-07</strain>
    </source>
</reference>
<evidence type="ECO:0000256" key="1">
    <source>
        <dbReference type="ARBA" id="ARBA00006068"/>
    </source>
</evidence>
<comment type="similarity">
    <text evidence="1">Belongs to the LytR/CpsA/Psr (LCP) family.</text>
</comment>